<organism evidence="1 2">
    <name type="scientific">Ramlibacter lithotrophicus</name>
    <dbReference type="NCBI Taxonomy" id="2606681"/>
    <lineage>
        <taxon>Bacteria</taxon>
        <taxon>Pseudomonadati</taxon>
        <taxon>Pseudomonadota</taxon>
        <taxon>Betaproteobacteria</taxon>
        <taxon>Burkholderiales</taxon>
        <taxon>Comamonadaceae</taxon>
        <taxon>Ramlibacter</taxon>
    </lineage>
</organism>
<dbReference type="Proteomes" id="UP000521868">
    <property type="component" value="Unassembled WGS sequence"/>
</dbReference>
<evidence type="ECO:0000313" key="2">
    <source>
        <dbReference type="Proteomes" id="UP000521868"/>
    </source>
</evidence>
<proteinExistence type="predicted"/>
<keyword evidence="2" id="KW-1185">Reference proteome</keyword>
<dbReference type="AlphaFoldDB" id="A0A7X6DGR7"/>
<dbReference type="EMBL" id="VTOX01000004">
    <property type="protein sequence ID" value="NKE66871.1"/>
    <property type="molecule type" value="Genomic_DNA"/>
</dbReference>
<comment type="caution">
    <text evidence="1">The sequence shown here is derived from an EMBL/GenBank/DDBJ whole genome shotgun (WGS) entry which is preliminary data.</text>
</comment>
<evidence type="ECO:0000313" key="1">
    <source>
        <dbReference type="EMBL" id="NKE66871.1"/>
    </source>
</evidence>
<protein>
    <submittedName>
        <fullName evidence="1">DUF2971 domain-containing protein</fullName>
    </submittedName>
</protein>
<accession>A0A7X6DGR7</accession>
<dbReference type="InterPro" id="IPR021352">
    <property type="entry name" value="DUF2971"/>
</dbReference>
<gene>
    <name evidence="1" type="ORF">RAMLITH_13660</name>
</gene>
<reference evidence="1 2" key="1">
    <citation type="journal article" date="2020" name="Nature">
        <title>Bacterial chemolithoautotrophy via manganese oxidation.</title>
        <authorList>
            <person name="Yu H."/>
            <person name="Leadbetter J.R."/>
        </authorList>
    </citation>
    <scope>NUCLEOTIDE SEQUENCE [LARGE SCALE GENOMIC DNA]</scope>
    <source>
        <strain evidence="1 2">RBP-1</strain>
    </source>
</reference>
<sequence>MKMVSGEHSEIFHYTNGAGLAGIVSSGTLRTTHIEFLNDHEEYRLFFRAILPRMIRSSVERAYEAVRTHPFVTHDVRRAGGERAYKQKKFDELLPVFAHWTREFNAPYVASFCVPETRLVAEHGLLSQWRAYGPDGGYAMVFDTARFEKLLFEEGTQIRGMVLFMGDVEYYDDPALDDGQYPETRKNRETVVSNIAKFLASGESNDLAPIFVPIHQMGCTTKHWGFREEREVRLVLSQPHPSLVEALPDEHVLKTVHHVLKNGAAVPYMALFDKLSCPVQGRLPLKRVLIGPHAENSNRKLATELLLRNYGYTDVPVTVSSIPYRGR</sequence>
<dbReference type="Pfam" id="PF11185">
    <property type="entry name" value="DUF2971"/>
    <property type="match status" value="1"/>
</dbReference>
<name>A0A7X6DGR7_9BURK</name>